<organism evidence="1 2">
    <name type="scientific">Holothuria leucospilota</name>
    <name type="common">Black long sea cucumber</name>
    <name type="synonym">Mertensiothuria leucospilota</name>
    <dbReference type="NCBI Taxonomy" id="206669"/>
    <lineage>
        <taxon>Eukaryota</taxon>
        <taxon>Metazoa</taxon>
        <taxon>Echinodermata</taxon>
        <taxon>Eleutherozoa</taxon>
        <taxon>Echinozoa</taxon>
        <taxon>Holothuroidea</taxon>
        <taxon>Aspidochirotacea</taxon>
        <taxon>Aspidochirotida</taxon>
        <taxon>Holothuriidae</taxon>
        <taxon>Holothuria</taxon>
    </lineage>
</organism>
<keyword evidence="2" id="KW-1185">Reference proteome</keyword>
<dbReference type="Proteomes" id="UP001152320">
    <property type="component" value="Unassembled WGS sequence"/>
</dbReference>
<dbReference type="OrthoDB" id="6153050at2759"/>
<evidence type="ECO:0000313" key="1">
    <source>
        <dbReference type="EMBL" id="KAJ8019322.1"/>
    </source>
</evidence>
<reference evidence="1" key="1">
    <citation type="submission" date="2021-10" db="EMBL/GenBank/DDBJ databases">
        <title>Tropical sea cucumber genome reveals ecological adaptation and Cuvierian tubules defense mechanism.</title>
        <authorList>
            <person name="Chen T."/>
        </authorList>
    </citation>
    <scope>NUCLEOTIDE SEQUENCE</scope>
    <source>
        <strain evidence="1">Nanhai2018</strain>
        <tissue evidence="1">Muscle</tissue>
    </source>
</reference>
<evidence type="ECO:0000313" key="2">
    <source>
        <dbReference type="Proteomes" id="UP001152320"/>
    </source>
</evidence>
<proteinExistence type="predicted"/>
<dbReference type="EMBL" id="JAIZAY010000035">
    <property type="protein sequence ID" value="KAJ8019322.1"/>
    <property type="molecule type" value="Genomic_DNA"/>
</dbReference>
<sequence length="109" mass="12284">MISNLLVLNSDETKVIHFSSRHKKVVEIIKSLRNGRPVVTPSSCVRDLGVYVKFSGNFGVYINHICVSIYFAPHRMGKISTVLDQSQTEKLVHALITSKFDYCNSVHYG</sequence>
<dbReference type="AlphaFoldDB" id="A0A9Q1BCB0"/>
<name>A0A9Q1BCB0_HOLLE</name>
<gene>
    <name evidence="1" type="ORF">HOLleu_42139</name>
</gene>
<protein>
    <submittedName>
        <fullName evidence="1">Uncharacterized protein</fullName>
    </submittedName>
</protein>
<comment type="caution">
    <text evidence="1">The sequence shown here is derived from an EMBL/GenBank/DDBJ whole genome shotgun (WGS) entry which is preliminary data.</text>
</comment>
<accession>A0A9Q1BCB0</accession>